<dbReference type="EMBL" id="JAVRAA010000018">
    <property type="protein sequence ID" value="MDT0340113.1"/>
    <property type="molecule type" value="Genomic_DNA"/>
</dbReference>
<accession>A0AAE4GCW6</accession>
<evidence type="ECO:0000256" key="1">
    <source>
        <dbReference type="ARBA" id="ARBA00001954"/>
    </source>
</evidence>
<dbReference type="RefSeq" id="WP_310838830.1">
    <property type="nucleotide sequence ID" value="NZ_JAVLSM010000020.1"/>
</dbReference>
<dbReference type="GO" id="GO:0016706">
    <property type="term" value="F:2-oxoglutarate-dependent dioxygenase activity"/>
    <property type="evidence" value="ECO:0007669"/>
    <property type="project" value="UniProtKB-ARBA"/>
</dbReference>
<comment type="cofactor">
    <cofactor evidence="1">
        <name>Fe(2+)</name>
        <dbReference type="ChEBI" id="CHEBI:29033"/>
    </cofactor>
</comment>
<evidence type="ECO:0000313" key="2">
    <source>
        <dbReference type="EMBL" id="MDT0340113.1"/>
    </source>
</evidence>
<sequence length="253" mass="28026">MDPALLRASKEQYQQFGYAYLPSLWDSLEINRAVNALDEIVNKANADRAKWREHVLWQSDIPASQLSFVSAEILDEALKKVHIIGDVVSHSSVLKALLMDSRCSEIASTLLGSSATFHFSNATIRDAYVGCSCPWHRDWPNRYCTTKTGSQLRFLICLDGMQEGQGATHIIPGSHFWTQTQLDSWLCLPAAKRGSGQPLTCPTGGIILLGPKLVHAAEPNRSSKPRRNLIAQWGASTELICMDNFESETGKII</sequence>
<dbReference type="Pfam" id="PF05721">
    <property type="entry name" value="PhyH"/>
    <property type="match status" value="1"/>
</dbReference>
<dbReference type="AlphaFoldDB" id="A0AAE4GCW6"/>
<keyword evidence="2" id="KW-0560">Oxidoreductase</keyword>
<dbReference type="GO" id="GO:0005506">
    <property type="term" value="F:iron ion binding"/>
    <property type="evidence" value="ECO:0007669"/>
    <property type="project" value="UniProtKB-ARBA"/>
</dbReference>
<gene>
    <name evidence="2" type="ORF">RJN63_25015</name>
</gene>
<dbReference type="SUPFAM" id="SSF51197">
    <property type="entry name" value="Clavaminate synthase-like"/>
    <property type="match status" value="1"/>
</dbReference>
<organism evidence="2">
    <name type="scientific">Herbaspirillum huttiense subsp. nephrolepidis</name>
    <dbReference type="NCBI Taxonomy" id="3075126"/>
    <lineage>
        <taxon>Bacteria</taxon>
        <taxon>Pseudomonadati</taxon>
        <taxon>Pseudomonadota</taxon>
        <taxon>Betaproteobacteria</taxon>
        <taxon>Burkholderiales</taxon>
        <taxon>Oxalobacteraceae</taxon>
        <taxon>Herbaspirillum</taxon>
    </lineage>
</organism>
<name>A0AAE4GCW6_9BURK</name>
<protein>
    <submittedName>
        <fullName evidence="2">Phytanoyl-CoA dioxygenase family protein</fullName>
    </submittedName>
</protein>
<reference evidence="2" key="1">
    <citation type="submission" date="2023-02" db="EMBL/GenBank/DDBJ databases">
        <title>Description of Herbaspirillum huttiense subsp. nephrolepsisexaltata and Herbaspirillum huttiense subsp. lycopersicon.</title>
        <authorList>
            <person name="Poudel M."/>
            <person name="Sharma A."/>
            <person name="Goss E."/>
            <person name="Tapia J.H."/>
            <person name="Harmon C.M."/>
            <person name="Jones J.B."/>
        </authorList>
    </citation>
    <scope>NUCLEOTIDE SEQUENCE</scope>
    <source>
        <strain evidence="2">NC40101</strain>
    </source>
</reference>
<comment type="caution">
    <text evidence="2">The sequence shown here is derived from an EMBL/GenBank/DDBJ whole genome shotgun (WGS) entry which is preliminary data.</text>
</comment>
<dbReference type="Gene3D" id="2.60.120.620">
    <property type="entry name" value="q2cbj1_9rhob like domain"/>
    <property type="match status" value="1"/>
</dbReference>
<dbReference type="InterPro" id="IPR008775">
    <property type="entry name" value="Phytyl_CoA_dOase-like"/>
</dbReference>
<dbReference type="PANTHER" id="PTHR20883">
    <property type="entry name" value="PHYTANOYL-COA DIOXYGENASE DOMAIN CONTAINING 1"/>
    <property type="match status" value="1"/>
</dbReference>
<keyword evidence="2" id="KW-0223">Dioxygenase</keyword>
<proteinExistence type="predicted"/>
<dbReference type="PANTHER" id="PTHR20883:SF48">
    <property type="entry name" value="ECTOINE DIOXYGENASE"/>
    <property type="match status" value="1"/>
</dbReference>